<evidence type="ECO:0000259" key="11">
    <source>
        <dbReference type="Pfam" id="PF04290"/>
    </source>
</evidence>
<evidence type="ECO:0000256" key="2">
    <source>
        <dbReference type="ARBA" id="ARBA00022448"/>
    </source>
</evidence>
<feature type="compositionally biased region" description="Polar residues" evidence="10">
    <location>
        <begin position="39"/>
        <end position="50"/>
    </location>
</feature>
<name>A0AAP4TW33_9GAMM</name>
<comment type="subcellular location">
    <subcellularLocation>
        <location evidence="1 9">Cell inner membrane</location>
        <topology evidence="1 9">Multi-pass membrane protein</topology>
    </subcellularLocation>
</comment>
<keyword evidence="4 9" id="KW-0997">Cell inner membrane</keyword>
<feature type="region of interest" description="Disordered" evidence="10">
    <location>
        <begin position="1"/>
        <end position="50"/>
    </location>
</feature>
<evidence type="ECO:0000256" key="7">
    <source>
        <dbReference type="ARBA" id="ARBA00023136"/>
    </source>
</evidence>
<feature type="transmembrane region" description="Helical" evidence="9">
    <location>
        <begin position="73"/>
        <end position="96"/>
    </location>
</feature>
<keyword evidence="3" id="KW-1003">Cell membrane</keyword>
<keyword evidence="5 9" id="KW-0812">Transmembrane</keyword>
<comment type="subunit">
    <text evidence="9">The complex comprises the extracytoplasmic solute receptor protein and the two transmembrane proteins.</text>
</comment>
<comment type="function">
    <text evidence="9">Part of the tripartite ATP-independent periplasmic (TRAP) transport system.</text>
</comment>
<dbReference type="PANTHER" id="PTHR35011">
    <property type="entry name" value="2,3-DIKETO-L-GULONATE TRAP TRANSPORTER SMALL PERMEASE PROTEIN YIAM"/>
    <property type="match status" value="1"/>
</dbReference>
<dbReference type="Proteomes" id="UP001170481">
    <property type="component" value="Unassembled WGS sequence"/>
</dbReference>
<dbReference type="RefSeq" id="WP_303592695.1">
    <property type="nucleotide sequence ID" value="NZ_JAUORK010000002.1"/>
</dbReference>
<dbReference type="Pfam" id="PF04290">
    <property type="entry name" value="DctQ"/>
    <property type="match status" value="1"/>
</dbReference>
<feature type="transmembrane region" description="Helical" evidence="9">
    <location>
        <begin position="108"/>
        <end position="126"/>
    </location>
</feature>
<dbReference type="EMBL" id="JAUORK010000002">
    <property type="protein sequence ID" value="MDO6670814.1"/>
    <property type="molecule type" value="Genomic_DNA"/>
</dbReference>
<organism evidence="12 13">
    <name type="scientific">Cobetia amphilecti</name>
    <dbReference type="NCBI Taxonomy" id="1055104"/>
    <lineage>
        <taxon>Bacteria</taxon>
        <taxon>Pseudomonadati</taxon>
        <taxon>Pseudomonadota</taxon>
        <taxon>Gammaproteobacteria</taxon>
        <taxon>Oceanospirillales</taxon>
        <taxon>Halomonadaceae</taxon>
        <taxon>Cobetia</taxon>
    </lineage>
</organism>
<feature type="transmembrane region" description="Helical" evidence="9">
    <location>
        <begin position="184"/>
        <end position="206"/>
    </location>
</feature>
<sequence>MNKLTQEMPLSMSIKPPSATHAESRKAAGAAQDTEAPQDKTTVQEKTAPQDTAAPSSIAVGITALFKGFEKTLTLLMVLALVAMIVLVFVNVVLRYGFNSGISISVELSRFLFVWVTFMGAVTALIRQEHLSVNTFADKLPAAMRAGLDRLVTLAMLGCCLMLLKGSYAQTVLNWRNLSPISGIPVGVFYLAGLMAGVLMSLILLWRLLTPLTLHAVTPRVAPSHASDSQGDTP</sequence>
<dbReference type="PANTHER" id="PTHR35011:SF2">
    <property type="entry name" value="2,3-DIKETO-L-GULONATE TRAP TRANSPORTER SMALL PERMEASE PROTEIN YIAM"/>
    <property type="match status" value="1"/>
</dbReference>
<evidence type="ECO:0000256" key="4">
    <source>
        <dbReference type="ARBA" id="ARBA00022519"/>
    </source>
</evidence>
<evidence type="ECO:0000256" key="5">
    <source>
        <dbReference type="ARBA" id="ARBA00022692"/>
    </source>
</evidence>
<keyword evidence="7 9" id="KW-0472">Membrane</keyword>
<dbReference type="GO" id="GO:0022857">
    <property type="term" value="F:transmembrane transporter activity"/>
    <property type="evidence" value="ECO:0007669"/>
    <property type="project" value="UniProtKB-UniRule"/>
</dbReference>
<evidence type="ECO:0000256" key="3">
    <source>
        <dbReference type="ARBA" id="ARBA00022475"/>
    </source>
</evidence>
<dbReference type="InterPro" id="IPR055348">
    <property type="entry name" value="DctQ"/>
</dbReference>
<feature type="domain" description="Tripartite ATP-independent periplasmic transporters DctQ component" evidence="11">
    <location>
        <begin position="84"/>
        <end position="211"/>
    </location>
</feature>
<evidence type="ECO:0000313" key="12">
    <source>
        <dbReference type="EMBL" id="MDO6670814.1"/>
    </source>
</evidence>
<dbReference type="GO" id="GO:0015740">
    <property type="term" value="P:C4-dicarboxylate transport"/>
    <property type="evidence" value="ECO:0007669"/>
    <property type="project" value="TreeGrafter"/>
</dbReference>
<accession>A0AAP4TW33</accession>
<dbReference type="GO" id="GO:0005886">
    <property type="term" value="C:plasma membrane"/>
    <property type="evidence" value="ECO:0007669"/>
    <property type="project" value="UniProtKB-SubCell"/>
</dbReference>
<evidence type="ECO:0000313" key="13">
    <source>
        <dbReference type="Proteomes" id="UP001170481"/>
    </source>
</evidence>
<protein>
    <recommendedName>
        <fullName evidence="9">TRAP transporter small permease protein</fullName>
    </recommendedName>
</protein>
<dbReference type="InterPro" id="IPR007387">
    <property type="entry name" value="TRAP_DctQ"/>
</dbReference>
<reference evidence="12" key="1">
    <citation type="submission" date="2023-07" db="EMBL/GenBank/DDBJ databases">
        <title>Genome content predicts the carbon catabolic preferences of heterotrophic bacteria.</title>
        <authorList>
            <person name="Gralka M."/>
        </authorList>
    </citation>
    <scope>NUCLEOTIDE SEQUENCE</scope>
    <source>
        <strain evidence="12">C2R13</strain>
    </source>
</reference>
<comment type="caution">
    <text evidence="12">The sequence shown here is derived from an EMBL/GenBank/DDBJ whole genome shotgun (WGS) entry which is preliminary data.</text>
</comment>
<comment type="similarity">
    <text evidence="8 9">Belongs to the TRAP transporter small permease family.</text>
</comment>
<evidence type="ECO:0000256" key="9">
    <source>
        <dbReference type="RuleBase" id="RU369079"/>
    </source>
</evidence>
<feature type="transmembrane region" description="Helical" evidence="9">
    <location>
        <begin position="147"/>
        <end position="164"/>
    </location>
</feature>
<evidence type="ECO:0000256" key="8">
    <source>
        <dbReference type="ARBA" id="ARBA00038436"/>
    </source>
</evidence>
<evidence type="ECO:0000256" key="6">
    <source>
        <dbReference type="ARBA" id="ARBA00022989"/>
    </source>
</evidence>
<keyword evidence="2 9" id="KW-0813">Transport</keyword>
<dbReference type="AlphaFoldDB" id="A0AAP4TW33"/>
<evidence type="ECO:0000256" key="1">
    <source>
        <dbReference type="ARBA" id="ARBA00004429"/>
    </source>
</evidence>
<gene>
    <name evidence="12" type="ORF">Q4535_01660</name>
</gene>
<keyword evidence="6 9" id="KW-1133">Transmembrane helix</keyword>
<evidence type="ECO:0000256" key="10">
    <source>
        <dbReference type="SAM" id="MobiDB-lite"/>
    </source>
</evidence>
<proteinExistence type="inferred from homology"/>